<evidence type="ECO:0000313" key="3">
    <source>
        <dbReference type="Proteomes" id="UP000294613"/>
    </source>
</evidence>
<dbReference type="Pfam" id="PF18941">
    <property type="entry name" value="DUF5688"/>
    <property type="match status" value="1"/>
</dbReference>
<dbReference type="EMBL" id="BHEO01000008">
    <property type="protein sequence ID" value="GBU05693.1"/>
    <property type="molecule type" value="Genomic_DNA"/>
</dbReference>
<dbReference type="Proteomes" id="UP000702954">
    <property type="component" value="Unassembled WGS sequence"/>
</dbReference>
<dbReference type="RefSeq" id="WP_116441943.1">
    <property type="nucleotide sequence ID" value="NZ_BHEO01000008.1"/>
</dbReference>
<evidence type="ECO:0000313" key="1">
    <source>
        <dbReference type="EMBL" id="GBU05693.1"/>
    </source>
</evidence>
<accession>A0A4R3JIZ4</accession>
<proteinExistence type="predicted"/>
<keyword evidence="4" id="KW-1185">Reference proteome</keyword>
<sequence>MLAVKVFAEGVAEQIKAYLPPEYESVTCSVKEQNKTNGVMQVGIQADMPGHAASPIVYMESFYNEVRSGEPMDQIMRNIAEVIQDALDGPALDQSIRIEEFESVKDYLSVMVVNTAENRKLLEQVPHKEVADLSLLCYADLPVEQGGYNATFKITEQMLQKWNVDREELFQIASENTNPANTPVLQNLEEVTRQILMGGAAPENLLKKEFDFSNQEAILLVLTNEKKNFGAAMMFEPRVMDQLSQSFPEGFYILPSSLHEVLILPDRGGILPKELGAMVREVNRSQVEKMEQLSDRVYRYDKEAQKIVEVPESIERGKEMSR</sequence>
<organism evidence="2 3">
    <name type="scientific">Faecalimonas umbilicata</name>
    <dbReference type="NCBI Taxonomy" id="1912855"/>
    <lineage>
        <taxon>Bacteria</taxon>
        <taxon>Bacillati</taxon>
        <taxon>Bacillota</taxon>
        <taxon>Clostridia</taxon>
        <taxon>Lachnospirales</taxon>
        <taxon>Lachnospiraceae</taxon>
        <taxon>Faecalimonas</taxon>
    </lineage>
</organism>
<dbReference type="EMBL" id="SLZV01000020">
    <property type="protein sequence ID" value="TCS66051.1"/>
    <property type="molecule type" value="Genomic_DNA"/>
</dbReference>
<protein>
    <submittedName>
        <fullName evidence="2">Uncharacterized protein</fullName>
    </submittedName>
</protein>
<reference evidence="2 3" key="2">
    <citation type="submission" date="2019-03" db="EMBL/GenBank/DDBJ databases">
        <title>Genomic Encyclopedia of Type Strains, Phase IV (KMG-IV): sequencing the most valuable type-strain genomes for metagenomic binning, comparative biology and taxonomic classification.</title>
        <authorList>
            <person name="Goeker M."/>
        </authorList>
    </citation>
    <scope>NUCLEOTIDE SEQUENCE [LARGE SCALE GENOMIC DNA]</scope>
    <source>
        <strain evidence="2 3">DSM 103426</strain>
    </source>
</reference>
<evidence type="ECO:0000313" key="2">
    <source>
        <dbReference type="EMBL" id="TCS66051.1"/>
    </source>
</evidence>
<dbReference type="InterPro" id="IPR043743">
    <property type="entry name" value="DUF5688"/>
</dbReference>
<comment type="caution">
    <text evidence="2">The sequence shown here is derived from an EMBL/GenBank/DDBJ whole genome shotgun (WGS) entry which is preliminary data.</text>
</comment>
<dbReference type="Proteomes" id="UP000294613">
    <property type="component" value="Unassembled WGS sequence"/>
</dbReference>
<dbReference type="AlphaFoldDB" id="A0A4R3JIZ4"/>
<reference evidence="1 4" key="1">
    <citation type="journal article" date="2018" name="Int. J. Syst. Evol. Microbiol.">
        <title>Draft Genome Sequence of Faecalimonas umbilicata JCM 30896T, an Acetate-Producing Bacterium Isolated from Human Feces.</title>
        <authorList>
            <person name="Sakamoto M."/>
            <person name="Ikeyama N."/>
            <person name="Yuki M."/>
            <person name="Ohkuma M."/>
        </authorList>
    </citation>
    <scope>NUCLEOTIDE SEQUENCE [LARGE SCALE GENOMIC DNA]</scope>
    <source>
        <strain evidence="1 4">EGH7</strain>
    </source>
</reference>
<name>A0A4R3JIZ4_9FIRM</name>
<gene>
    <name evidence="2" type="ORF">EDD74_12015</name>
    <name evidence="1" type="ORF">FAEUMB_22340</name>
</gene>
<evidence type="ECO:0000313" key="4">
    <source>
        <dbReference type="Proteomes" id="UP000702954"/>
    </source>
</evidence>